<accession>C2EWD7</accession>
<gene>
    <name evidence="1" type="ORF">HMPREF0549_1773</name>
</gene>
<sequence length="141" mass="16744">MNRIFEKYNRKKSCDNARKWLSEYWDWRDEAKRKEITIGSPSFDGQPKGKSFAPDARMTDWANAQSEWKRREGVIEYIASKGDEHELYALILDNRFVHHHRSVTEVRMKLGLSERTFYDYQDNALYEAARIIPVKGILVEK</sequence>
<evidence type="ECO:0000313" key="2">
    <source>
        <dbReference type="Proteomes" id="UP000004483"/>
    </source>
</evidence>
<dbReference type="AlphaFoldDB" id="C2EWD7"/>
<reference evidence="1 2" key="1">
    <citation type="submission" date="2009-01" db="EMBL/GenBank/DDBJ databases">
        <authorList>
            <person name="Qin X."/>
            <person name="Bachman B."/>
            <person name="Battles P."/>
            <person name="Bell A."/>
            <person name="Bess C."/>
            <person name="Bickham C."/>
            <person name="Chaboub L."/>
            <person name="Chen D."/>
            <person name="Coyle M."/>
            <person name="Deiros D.R."/>
            <person name="Dinh H."/>
            <person name="Forbes L."/>
            <person name="Fowler G."/>
            <person name="Francisco L."/>
            <person name="Fu Q."/>
            <person name="Gubbala S."/>
            <person name="Hale W."/>
            <person name="Han Y."/>
            <person name="Hemphill L."/>
            <person name="Highlander S.K."/>
            <person name="Hirani K."/>
            <person name="Hogues M."/>
            <person name="Jackson L."/>
            <person name="Jakkamsetti A."/>
            <person name="Javaid M."/>
            <person name="Jiang H."/>
            <person name="Korchina V."/>
            <person name="Kovar C."/>
            <person name="Lara F."/>
            <person name="Lee S."/>
            <person name="Mata R."/>
            <person name="Mathew T."/>
            <person name="Moen C."/>
            <person name="Morales K."/>
            <person name="Munidasa M."/>
            <person name="Nazareth L."/>
            <person name="Ngo R."/>
            <person name="Nguyen L."/>
            <person name="Okwuonu G."/>
            <person name="Ongeri F."/>
            <person name="Patil S."/>
            <person name="Petrosino J."/>
            <person name="Pham C."/>
            <person name="Pham P."/>
            <person name="Pu L.-L."/>
            <person name="Puazo M."/>
            <person name="Raj R."/>
            <person name="Reid J."/>
            <person name="Rouhana J."/>
            <person name="Saada N."/>
            <person name="Shang Y."/>
            <person name="Simmons D."/>
            <person name="Thornton R."/>
            <person name="Warren J."/>
            <person name="Weissenberger G."/>
            <person name="Zhang J."/>
            <person name="Zhang L."/>
            <person name="Zhou C."/>
            <person name="Zhu D."/>
            <person name="Muzny D."/>
            <person name="Worley K."/>
            <person name="Gibbs R."/>
        </authorList>
    </citation>
    <scope>NUCLEOTIDE SEQUENCE [LARGE SCALE GENOMIC DNA]</scope>
    <source>
        <strain evidence="1 2">ATCC 49540</strain>
    </source>
</reference>
<dbReference type="RefSeq" id="WP_003717393.1">
    <property type="nucleotide sequence ID" value="NZ_AZGL01000003.1"/>
</dbReference>
<dbReference type="eggNOG" id="ENOG5030AIM">
    <property type="taxonomic scope" value="Bacteria"/>
</dbReference>
<proteinExistence type="predicted"/>
<dbReference type="EMBL" id="ACGV01000193">
    <property type="protein sequence ID" value="EEJ39773.1"/>
    <property type="molecule type" value="Genomic_DNA"/>
</dbReference>
<dbReference type="Proteomes" id="UP000004483">
    <property type="component" value="Unassembled WGS sequence"/>
</dbReference>
<name>C2EWD7_9LACO</name>
<dbReference type="STRING" id="1423814.HMPREF0549_1773"/>
<dbReference type="HOGENOM" id="CLU_1989827_0_0_9"/>
<organism evidence="1 2">
    <name type="scientific">Limosilactobacillus vaginalis DSM 5837 = ATCC 49540</name>
    <dbReference type="NCBI Taxonomy" id="1423814"/>
    <lineage>
        <taxon>Bacteria</taxon>
        <taxon>Bacillati</taxon>
        <taxon>Bacillota</taxon>
        <taxon>Bacilli</taxon>
        <taxon>Lactobacillales</taxon>
        <taxon>Lactobacillaceae</taxon>
        <taxon>Limosilactobacillus</taxon>
    </lineage>
</organism>
<evidence type="ECO:0000313" key="1">
    <source>
        <dbReference type="EMBL" id="EEJ39773.1"/>
    </source>
</evidence>
<protein>
    <submittedName>
        <fullName evidence="1">Phage transcriptional regulator, ArpU family</fullName>
    </submittedName>
</protein>
<comment type="caution">
    <text evidence="1">The sequence shown here is derived from an EMBL/GenBank/DDBJ whole genome shotgun (WGS) entry which is preliminary data.</text>
</comment>